<reference evidence="2 3" key="1">
    <citation type="submission" date="2019-09" db="EMBL/GenBank/DDBJ databases">
        <authorList>
            <person name="Ou C."/>
        </authorList>
    </citation>
    <scope>NUCLEOTIDE SEQUENCE [LARGE SCALE GENOMIC DNA]</scope>
    <source>
        <strain evidence="2">S2</strain>
        <tissue evidence="2">Leaf</tissue>
    </source>
</reference>
<sequence>MTNPYTTKILAAREGLHSAIQRQWQHVVLECDALQVVRAIGSPSCGLSATGLLIEDVKTSLRSFISVRVPSTPIQDALL</sequence>
<comment type="caution">
    <text evidence="2">The sequence shown here is derived from an EMBL/GenBank/DDBJ whole genome shotgun (WGS) entry which is preliminary data.</text>
</comment>
<proteinExistence type="predicted"/>
<dbReference type="Pfam" id="PF13456">
    <property type="entry name" value="RVT_3"/>
    <property type="match status" value="1"/>
</dbReference>
<evidence type="ECO:0000259" key="1">
    <source>
        <dbReference type="Pfam" id="PF13456"/>
    </source>
</evidence>
<evidence type="ECO:0000313" key="2">
    <source>
        <dbReference type="EMBL" id="KAB2615567.1"/>
    </source>
</evidence>
<dbReference type="EMBL" id="SMOL01000402">
    <property type="protein sequence ID" value="KAB2615567.1"/>
    <property type="molecule type" value="Genomic_DNA"/>
</dbReference>
<gene>
    <name evidence="2" type="ORF">D8674_022155</name>
</gene>
<dbReference type="GO" id="GO:0004523">
    <property type="term" value="F:RNA-DNA hybrid ribonuclease activity"/>
    <property type="evidence" value="ECO:0007669"/>
    <property type="project" value="InterPro"/>
</dbReference>
<evidence type="ECO:0000313" key="3">
    <source>
        <dbReference type="Proteomes" id="UP000327157"/>
    </source>
</evidence>
<name>A0A5N5GKC8_9ROSA</name>
<dbReference type="OrthoDB" id="1108224at2759"/>
<organism evidence="2 3">
    <name type="scientific">Pyrus ussuriensis x Pyrus communis</name>
    <dbReference type="NCBI Taxonomy" id="2448454"/>
    <lineage>
        <taxon>Eukaryota</taxon>
        <taxon>Viridiplantae</taxon>
        <taxon>Streptophyta</taxon>
        <taxon>Embryophyta</taxon>
        <taxon>Tracheophyta</taxon>
        <taxon>Spermatophyta</taxon>
        <taxon>Magnoliopsida</taxon>
        <taxon>eudicotyledons</taxon>
        <taxon>Gunneridae</taxon>
        <taxon>Pentapetalae</taxon>
        <taxon>rosids</taxon>
        <taxon>fabids</taxon>
        <taxon>Rosales</taxon>
        <taxon>Rosaceae</taxon>
        <taxon>Amygdaloideae</taxon>
        <taxon>Maleae</taxon>
        <taxon>Pyrus</taxon>
    </lineage>
</organism>
<dbReference type="GO" id="GO:0003676">
    <property type="term" value="F:nucleic acid binding"/>
    <property type="evidence" value="ECO:0007669"/>
    <property type="project" value="InterPro"/>
</dbReference>
<dbReference type="InterPro" id="IPR002156">
    <property type="entry name" value="RNaseH_domain"/>
</dbReference>
<feature type="domain" description="RNase H type-1" evidence="1">
    <location>
        <begin position="10"/>
        <end position="69"/>
    </location>
</feature>
<dbReference type="Proteomes" id="UP000327157">
    <property type="component" value="Chromosome 3"/>
</dbReference>
<dbReference type="AlphaFoldDB" id="A0A5N5GKC8"/>
<reference evidence="2 3" key="3">
    <citation type="submission" date="2019-11" db="EMBL/GenBank/DDBJ databases">
        <title>A de novo genome assembly of a pear dwarfing rootstock.</title>
        <authorList>
            <person name="Wang F."/>
            <person name="Wang J."/>
            <person name="Li S."/>
            <person name="Zhang Y."/>
            <person name="Fang M."/>
            <person name="Ma L."/>
            <person name="Zhao Y."/>
            <person name="Jiang S."/>
        </authorList>
    </citation>
    <scope>NUCLEOTIDE SEQUENCE [LARGE SCALE GENOMIC DNA]</scope>
    <source>
        <strain evidence="2">S2</strain>
        <tissue evidence="2">Leaf</tissue>
    </source>
</reference>
<keyword evidence="3" id="KW-1185">Reference proteome</keyword>
<reference evidence="3" key="2">
    <citation type="submission" date="2019-10" db="EMBL/GenBank/DDBJ databases">
        <title>A de novo genome assembly of a pear dwarfing rootstock.</title>
        <authorList>
            <person name="Wang F."/>
            <person name="Wang J."/>
            <person name="Li S."/>
            <person name="Zhang Y."/>
            <person name="Fang M."/>
            <person name="Ma L."/>
            <person name="Zhao Y."/>
            <person name="Jiang S."/>
        </authorList>
    </citation>
    <scope>NUCLEOTIDE SEQUENCE [LARGE SCALE GENOMIC DNA]</scope>
</reference>
<protein>
    <recommendedName>
        <fullName evidence="1">RNase H type-1 domain-containing protein</fullName>
    </recommendedName>
</protein>
<accession>A0A5N5GKC8</accession>